<evidence type="ECO:0000313" key="7">
    <source>
        <dbReference type="EMBL" id="AIF32625.1"/>
    </source>
</evidence>
<evidence type="ECO:0000256" key="5">
    <source>
        <dbReference type="ARBA" id="ARBA00023136"/>
    </source>
</evidence>
<keyword evidence="4 6" id="KW-1133">Transmembrane helix</keyword>
<accession>A0A075ITK7</accession>
<dbReference type="GO" id="GO:0060337">
    <property type="term" value="P:type I interferon-mediated signaling pathway"/>
    <property type="evidence" value="ECO:0007669"/>
    <property type="project" value="TreeGrafter"/>
</dbReference>
<evidence type="ECO:0000256" key="2">
    <source>
        <dbReference type="ARBA" id="ARBA00006843"/>
    </source>
</evidence>
<name>A0A075ITK7_ANAPL</name>
<dbReference type="GO" id="GO:0046597">
    <property type="term" value="P:host-mediated suppression of symbiont invasion"/>
    <property type="evidence" value="ECO:0007669"/>
    <property type="project" value="TreeGrafter"/>
</dbReference>
<dbReference type="GO" id="GO:0034341">
    <property type="term" value="P:response to type II interferon"/>
    <property type="evidence" value="ECO:0007669"/>
    <property type="project" value="TreeGrafter"/>
</dbReference>
<dbReference type="InterPro" id="IPR007593">
    <property type="entry name" value="CD225/Dispanin_fam"/>
</dbReference>
<dbReference type="PANTHER" id="PTHR13999">
    <property type="entry name" value="INTERFERON INDUCIBLE TRANSMEMBRANE PROTEIN"/>
    <property type="match status" value="1"/>
</dbReference>
<dbReference type="InterPro" id="IPR051517">
    <property type="entry name" value="IFITM_antiviral_protein"/>
</dbReference>
<dbReference type="AlphaFoldDB" id="A0A075ITK7"/>
<comment type="subcellular location">
    <subcellularLocation>
        <location evidence="1">Membrane</location>
    </subcellularLocation>
</comment>
<evidence type="ECO:0000256" key="6">
    <source>
        <dbReference type="SAM" id="Phobius"/>
    </source>
</evidence>
<dbReference type="EMBL" id="KJ739866">
    <property type="protein sequence ID" value="AIF32625.1"/>
    <property type="molecule type" value="mRNA"/>
</dbReference>
<sequence>MQSHPQHTSINMPSYGQDVTTTIPISPQPPPKDFVLWSLFNFVLCNAFCLGLCALSYSIKSRDRIIAKDFVGASSYGRTAKIFNIFAFCVGLLVTILSIVLVFLYLPLYTVRP</sequence>
<dbReference type="GO" id="GO:0035455">
    <property type="term" value="P:response to interferon-alpha"/>
    <property type="evidence" value="ECO:0007669"/>
    <property type="project" value="TreeGrafter"/>
</dbReference>
<reference evidence="7" key="1">
    <citation type="submission" date="2014-04" db="EMBL/GenBank/DDBJ databases">
        <title>Cloning and prokaryotic expression of IFITM3 gene in Muscovy duck.</title>
        <authorList>
            <person name="Wang Q."/>
        </authorList>
    </citation>
    <scope>NUCLEOTIDE SEQUENCE</scope>
    <source>
        <tissue evidence="7">Spleen</tissue>
    </source>
</reference>
<keyword evidence="5 6" id="KW-0472">Membrane</keyword>
<dbReference type="GO" id="GO:0051607">
    <property type="term" value="P:defense response to virus"/>
    <property type="evidence" value="ECO:0007669"/>
    <property type="project" value="TreeGrafter"/>
</dbReference>
<feature type="transmembrane region" description="Helical" evidence="6">
    <location>
        <begin position="80"/>
        <end position="106"/>
    </location>
</feature>
<protein>
    <submittedName>
        <fullName evidence="7">Interferon-induced transmembrane protein 3</fullName>
    </submittedName>
</protein>
<dbReference type="GO" id="GO:0045071">
    <property type="term" value="P:negative regulation of viral genome replication"/>
    <property type="evidence" value="ECO:0007669"/>
    <property type="project" value="TreeGrafter"/>
</dbReference>
<dbReference type="GO" id="GO:0005886">
    <property type="term" value="C:plasma membrane"/>
    <property type="evidence" value="ECO:0007669"/>
    <property type="project" value="TreeGrafter"/>
</dbReference>
<dbReference type="GO" id="GO:0035456">
    <property type="term" value="P:response to interferon-beta"/>
    <property type="evidence" value="ECO:0007669"/>
    <property type="project" value="TreeGrafter"/>
</dbReference>
<proteinExistence type="evidence at transcript level"/>
<evidence type="ECO:0000256" key="1">
    <source>
        <dbReference type="ARBA" id="ARBA00004370"/>
    </source>
</evidence>
<feature type="transmembrane region" description="Helical" evidence="6">
    <location>
        <begin position="34"/>
        <end position="59"/>
    </location>
</feature>
<dbReference type="PANTHER" id="PTHR13999:SF4">
    <property type="entry name" value="INTERFERON-INDUCED TRANSMEMBRANE PROTEIN 3"/>
    <property type="match status" value="1"/>
</dbReference>
<dbReference type="Pfam" id="PF04505">
    <property type="entry name" value="CD225"/>
    <property type="match status" value="1"/>
</dbReference>
<evidence type="ECO:0000256" key="4">
    <source>
        <dbReference type="ARBA" id="ARBA00022989"/>
    </source>
</evidence>
<keyword evidence="3 6" id="KW-0812">Transmembrane</keyword>
<evidence type="ECO:0000256" key="3">
    <source>
        <dbReference type="ARBA" id="ARBA00022692"/>
    </source>
</evidence>
<comment type="similarity">
    <text evidence="2">Belongs to the CD225/Dispanin family.</text>
</comment>
<organism evidence="7">
    <name type="scientific">Anas platyrhynchos</name>
    <name type="common">Mallard</name>
    <name type="synonym">Anas boschas</name>
    <dbReference type="NCBI Taxonomy" id="8839"/>
    <lineage>
        <taxon>Eukaryota</taxon>
        <taxon>Metazoa</taxon>
        <taxon>Chordata</taxon>
        <taxon>Craniata</taxon>
        <taxon>Vertebrata</taxon>
        <taxon>Euteleostomi</taxon>
        <taxon>Archelosauria</taxon>
        <taxon>Archosauria</taxon>
        <taxon>Dinosauria</taxon>
        <taxon>Saurischia</taxon>
        <taxon>Theropoda</taxon>
        <taxon>Coelurosauria</taxon>
        <taxon>Aves</taxon>
        <taxon>Neognathae</taxon>
        <taxon>Galloanserae</taxon>
        <taxon>Anseriformes</taxon>
        <taxon>Anatidae</taxon>
        <taxon>Anatinae</taxon>
        <taxon>Anas</taxon>
    </lineage>
</organism>